<keyword evidence="1" id="KW-0479">Metal-binding</keyword>
<gene>
    <name evidence="6" type="ORF">Ddye_028668</name>
</gene>
<dbReference type="AlphaFoldDB" id="A0AAD9TDT5"/>
<name>A0AAD9TDT5_9ROSI</name>
<evidence type="ECO:0000256" key="1">
    <source>
        <dbReference type="ARBA" id="ARBA00022723"/>
    </source>
</evidence>
<dbReference type="InterPro" id="IPR018289">
    <property type="entry name" value="MULE_transposase_dom"/>
</dbReference>
<keyword evidence="2 4" id="KW-0863">Zinc-finger</keyword>
<dbReference type="InterPro" id="IPR006564">
    <property type="entry name" value="Znf_PMZ"/>
</dbReference>
<evidence type="ECO:0000259" key="5">
    <source>
        <dbReference type="PROSITE" id="PS50966"/>
    </source>
</evidence>
<sequence length="431" mass="49893">MFRDKKTLKGALEMNALAHRFDYKAWKLRNETYWNVTSVDSKYTYGDNRNYNVDFHHVSAQIIGQLFSKKFIDLGCHIRPKDLMTDMRDNHCIKLSYDKAYRSKDCTFHNVFSDPSESFKMLPTYFHMLEKCNPGTKTKIETDRKNRFKYGFMALGACIEGSNTIIRQVIVVDAIHLKSKTRGVLLVAVCKVGNEMIYPLAFGFANYKCSKSWTWFLKQLRKVILQPELMLIISDRHTGISIGMKTIFPNATHRFKVEDQWNEAIVDMEHRLCSCREWDLDELPCIHAMVVAMLKGMSINVLCFDFFMIGWLKQAYAMAVNPVLNSEAWDIADDVRNHVVLPCSYEGPVESCYSGVVIVSYVESIIRVKRANVGRLTVENEILARKFDNLEVEIINLHFRMEARDNELNGLYTVVEKLQKKLLDFDIPPSP</sequence>
<organism evidence="6 7">
    <name type="scientific">Dipteronia dyeriana</name>
    <dbReference type="NCBI Taxonomy" id="168575"/>
    <lineage>
        <taxon>Eukaryota</taxon>
        <taxon>Viridiplantae</taxon>
        <taxon>Streptophyta</taxon>
        <taxon>Embryophyta</taxon>
        <taxon>Tracheophyta</taxon>
        <taxon>Spermatophyta</taxon>
        <taxon>Magnoliopsida</taxon>
        <taxon>eudicotyledons</taxon>
        <taxon>Gunneridae</taxon>
        <taxon>Pentapetalae</taxon>
        <taxon>rosids</taxon>
        <taxon>malvids</taxon>
        <taxon>Sapindales</taxon>
        <taxon>Sapindaceae</taxon>
        <taxon>Hippocastanoideae</taxon>
        <taxon>Acereae</taxon>
        <taxon>Dipteronia</taxon>
    </lineage>
</organism>
<keyword evidence="3" id="KW-0862">Zinc</keyword>
<proteinExistence type="predicted"/>
<evidence type="ECO:0000313" key="7">
    <source>
        <dbReference type="Proteomes" id="UP001280121"/>
    </source>
</evidence>
<evidence type="ECO:0000256" key="2">
    <source>
        <dbReference type="ARBA" id="ARBA00022771"/>
    </source>
</evidence>
<dbReference type="SMART" id="SM00575">
    <property type="entry name" value="ZnF_PMZ"/>
    <property type="match status" value="1"/>
</dbReference>
<evidence type="ECO:0000313" key="6">
    <source>
        <dbReference type="EMBL" id="KAK2633876.1"/>
    </source>
</evidence>
<dbReference type="GO" id="GO:0008270">
    <property type="term" value="F:zinc ion binding"/>
    <property type="evidence" value="ECO:0007669"/>
    <property type="project" value="UniProtKB-KW"/>
</dbReference>
<dbReference type="Pfam" id="PF10551">
    <property type="entry name" value="MULE"/>
    <property type="match status" value="1"/>
</dbReference>
<dbReference type="InterPro" id="IPR007527">
    <property type="entry name" value="Znf_SWIM"/>
</dbReference>
<accession>A0AAD9TDT5</accession>
<evidence type="ECO:0000256" key="4">
    <source>
        <dbReference type="PROSITE-ProRule" id="PRU00325"/>
    </source>
</evidence>
<comment type="caution">
    <text evidence="6">The sequence shown here is derived from an EMBL/GenBank/DDBJ whole genome shotgun (WGS) entry which is preliminary data.</text>
</comment>
<dbReference type="PANTHER" id="PTHR31973:SF195">
    <property type="entry name" value="MUDR FAMILY TRANSPOSASE"/>
    <property type="match status" value="1"/>
</dbReference>
<dbReference type="PANTHER" id="PTHR31973">
    <property type="entry name" value="POLYPROTEIN, PUTATIVE-RELATED"/>
    <property type="match status" value="1"/>
</dbReference>
<dbReference type="EMBL" id="JANJYI010000009">
    <property type="protein sequence ID" value="KAK2633876.1"/>
    <property type="molecule type" value="Genomic_DNA"/>
</dbReference>
<feature type="domain" description="SWIM-type" evidence="5">
    <location>
        <begin position="255"/>
        <end position="296"/>
    </location>
</feature>
<reference evidence="6" key="1">
    <citation type="journal article" date="2023" name="Plant J.">
        <title>Genome sequences and population genomics provide insights into the demographic history, inbreeding, and mutation load of two 'living fossil' tree species of Dipteronia.</title>
        <authorList>
            <person name="Feng Y."/>
            <person name="Comes H.P."/>
            <person name="Chen J."/>
            <person name="Zhu S."/>
            <person name="Lu R."/>
            <person name="Zhang X."/>
            <person name="Li P."/>
            <person name="Qiu J."/>
            <person name="Olsen K.M."/>
            <person name="Qiu Y."/>
        </authorList>
    </citation>
    <scope>NUCLEOTIDE SEQUENCE</scope>
    <source>
        <strain evidence="6">KIB01</strain>
    </source>
</reference>
<dbReference type="PROSITE" id="PS50966">
    <property type="entry name" value="ZF_SWIM"/>
    <property type="match status" value="1"/>
</dbReference>
<dbReference type="Proteomes" id="UP001280121">
    <property type="component" value="Unassembled WGS sequence"/>
</dbReference>
<keyword evidence="7" id="KW-1185">Reference proteome</keyword>
<evidence type="ECO:0000256" key="3">
    <source>
        <dbReference type="ARBA" id="ARBA00022833"/>
    </source>
</evidence>
<protein>
    <recommendedName>
        <fullName evidence="5">SWIM-type domain-containing protein</fullName>
    </recommendedName>
</protein>
<dbReference type="Pfam" id="PF04434">
    <property type="entry name" value="SWIM"/>
    <property type="match status" value="1"/>
</dbReference>